<sequence length="157" mass="17019">QPISWRRSSKSNVPTKCGLPCARNSTVTPLSTSFFNSTTSFLSLPPTTPPLHSPNLSRPSKQSGLASKSLTNPPEPTPIAKPWLNFSTLTRPSGTGSMLSSPLITGILSMSTFCGDIRVLLSSPRCRPKLPVNTLLLLGHGGVRRLHVPWWSHLLRV</sequence>
<dbReference type="Proteomes" id="UP000298138">
    <property type="component" value="Unassembled WGS sequence"/>
</dbReference>
<dbReference type="InParanoid" id="A0A4S2MHB6"/>
<proteinExistence type="predicted"/>
<organism evidence="2 3">
    <name type="scientific">Ascodesmis nigricans</name>
    <dbReference type="NCBI Taxonomy" id="341454"/>
    <lineage>
        <taxon>Eukaryota</taxon>
        <taxon>Fungi</taxon>
        <taxon>Dikarya</taxon>
        <taxon>Ascomycota</taxon>
        <taxon>Pezizomycotina</taxon>
        <taxon>Pezizomycetes</taxon>
        <taxon>Pezizales</taxon>
        <taxon>Ascodesmidaceae</taxon>
        <taxon>Ascodesmis</taxon>
    </lineage>
</organism>
<accession>A0A4S2MHB6</accession>
<evidence type="ECO:0000313" key="2">
    <source>
        <dbReference type="EMBL" id="TGZ76132.1"/>
    </source>
</evidence>
<dbReference type="AlphaFoldDB" id="A0A4S2MHB6"/>
<reference evidence="2 3" key="1">
    <citation type="submission" date="2019-04" db="EMBL/GenBank/DDBJ databases">
        <title>Comparative genomics and transcriptomics to analyze fruiting body development in filamentous ascomycetes.</title>
        <authorList>
            <consortium name="DOE Joint Genome Institute"/>
            <person name="Lutkenhaus R."/>
            <person name="Traeger S."/>
            <person name="Breuer J."/>
            <person name="Kuo A."/>
            <person name="Lipzen A."/>
            <person name="Pangilinan J."/>
            <person name="Dilworth D."/>
            <person name="Sandor L."/>
            <person name="Poggeler S."/>
            <person name="Barry K."/>
            <person name="Grigoriev I.V."/>
            <person name="Nowrousian M."/>
        </authorList>
    </citation>
    <scope>NUCLEOTIDE SEQUENCE [LARGE SCALE GENOMIC DNA]</scope>
    <source>
        <strain evidence="2 3">CBS 389.68</strain>
    </source>
</reference>
<feature type="region of interest" description="Disordered" evidence="1">
    <location>
        <begin position="46"/>
        <end position="78"/>
    </location>
</feature>
<evidence type="ECO:0000313" key="3">
    <source>
        <dbReference type="Proteomes" id="UP000298138"/>
    </source>
</evidence>
<protein>
    <submittedName>
        <fullName evidence="2">Uncharacterized protein</fullName>
    </submittedName>
</protein>
<name>A0A4S2MHB6_9PEZI</name>
<feature type="compositionally biased region" description="Polar residues" evidence="1">
    <location>
        <begin position="58"/>
        <end position="72"/>
    </location>
</feature>
<feature type="non-terminal residue" evidence="2">
    <location>
        <position position="1"/>
    </location>
</feature>
<dbReference type="EMBL" id="ML220254">
    <property type="protein sequence ID" value="TGZ76132.1"/>
    <property type="molecule type" value="Genomic_DNA"/>
</dbReference>
<keyword evidence="3" id="KW-1185">Reference proteome</keyword>
<gene>
    <name evidence="2" type="ORF">EX30DRAFT_379467</name>
</gene>
<evidence type="ECO:0000256" key="1">
    <source>
        <dbReference type="SAM" id="MobiDB-lite"/>
    </source>
</evidence>